<feature type="transmembrane region" description="Helical" evidence="1">
    <location>
        <begin position="37"/>
        <end position="55"/>
    </location>
</feature>
<feature type="transmembrane region" description="Helical" evidence="1">
    <location>
        <begin position="7"/>
        <end position="25"/>
    </location>
</feature>
<dbReference type="EMBL" id="JACCEL010000004">
    <property type="protein sequence ID" value="MBG9977622.1"/>
    <property type="molecule type" value="Genomic_DNA"/>
</dbReference>
<dbReference type="Pfam" id="PF09527">
    <property type="entry name" value="ATPase_gene1"/>
    <property type="match status" value="1"/>
</dbReference>
<gene>
    <name evidence="2" type="ORF">HYQ42_02380</name>
</gene>
<keyword evidence="1" id="KW-1133">Transmembrane helix</keyword>
<evidence type="ECO:0000313" key="2">
    <source>
        <dbReference type="EMBL" id="MBG9977622.1"/>
    </source>
</evidence>
<sequence>MRALAQFSHIGVVIAASIFIGVMIGKYLDAFLGTSPWFLLIFSLLGIGAAFKSLLDIPKEEEKKK</sequence>
<dbReference type="InterPro" id="IPR032820">
    <property type="entry name" value="ATPase_put"/>
</dbReference>
<accession>A0ABS0LHU6</accession>
<proteinExistence type="predicted"/>
<organism evidence="2 3">
    <name type="scientific">Ruoffia tabacinasalis</name>
    <dbReference type="NCBI Taxonomy" id="87458"/>
    <lineage>
        <taxon>Bacteria</taxon>
        <taxon>Bacillati</taxon>
        <taxon>Bacillota</taxon>
        <taxon>Bacilli</taxon>
        <taxon>Lactobacillales</taxon>
        <taxon>Aerococcaceae</taxon>
        <taxon>Ruoffia</taxon>
    </lineage>
</organism>
<evidence type="ECO:0000313" key="3">
    <source>
        <dbReference type="Proteomes" id="UP000823401"/>
    </source>
</evidence>
<keyword evidence="1" id="KW-0472">Membrane</keyword>
<dbReference type="Proteomes" id="UP000823401">
    <property type="component" value="Unassembled WGS sequence"/>
</dbReference>
<name>A0ABS0LHU6_9LACT</name>
<keyword evidence="1" id="KW-0812">Transmembrane</keyword>
<comment type="caution">
    <text evidence="2">The sequence shown here is derived from an EMBL/GenBank/DDBJ whole genome shotgun (WGS) entry which is preliminary data.</text>
</comment>
<protein>
    <submittedName>
        <fullName evidence="2">AtpZ/AtpI family protein</fullName>
    </submittedName>
</protein>
<evidence type="ECO:0000256" key="1">
    <source>
        <dbReference type="SAM" id="Phobius"/>
    </source>
</evidence>
<reference evidence="2 3" key="1">
    <citation type="submission" date="2020-07" db="EMBL/GenBank/DDBJ databases">
        <title>Facklamia lactis sp. nov., isolated from raw milk.</title>
        <authorList>
            <person name="Doll E.V."/>
            <person name="Huptas C."/>
            <person name="Staib L."/>
            <person name="Wenning M."/>
            <person name="Scherer S."/>
        </authorList>
    </citation>
    <scope>NUCLEOTIDE SEQUENCE [LARGE SCALE GENOMIC DNA]</scope>
    <source>
        <strain evidence="2 3">DSM 104272</strain>
    </source>
</reference>
<keyword evidence="3" id="KW-1185">Reference proteome</keyword>